<keyword evidence="7" id="KW-0802">TPR repeat</keyword>
<proteinExistence type="inferred from homology"/>
<organism evidence="9 10">
    <name type="scientific">Candidatus Magnetoglobus multicellularis str. Araruama</name>
    <dbReference type="NCBI Taxonomy" id="890399"/>
    <lineage>
        <taxon>Bacteria</taxon>
        <taxon>Pseudomonadati</taxon>
        <taxon>Thermodesulfobacteriota</taxon>
        <taxon>Desulfobacteria</taxon>
        <taxon>Desulfobacterales</taxon>
        <taxon>Desulfobacteraceae</taxon>
        <taxon>Candidatus Magnetoglobus</taxon>
    </lineage>
</organism>
<dbReference type="Pfam" id="PF13844">
    <property type="entry name" value="Glyco_transf_41"/>
    <property type="match status" value="1"/>
</dbReference>
<reference evidence="10" key="1">
    <citation type="submission" date="2012-11" db="EMBL/GenBank/DDBJ databases">
        <authorList>
            <person name="Lucero-Rivera Y.E."/>
            <person name="Tovar-Ramirez D."/>
        </authorList>
    </citation>
    <scope>NUCLEOTIDE SEQUENCE [LARGE SCALE GENOMIC DNA]</scope>
    <source>
        <strain evidence="10">Araruama</strain>
    </source>
</reference>
<dbReference type="GO" id="GO:0097363">
    <property type="term" value="F:protein O-acetylglucosaminyltransferase activity"/>
    <property type="evidence" value="ECO:0007669"/>
    <property type="project" value="UniProtKB-EC"/>
</dbReference>
<evidence type="ECO:0000256" key="4">
    <source>
        <dbReference type="ARBA" id="ARBA00022676"/>
    </source>
</evidence>
<comment type="pathway">
    <text evidence="1">Protein modification; protein glycosylation.</text>
</comment>
<dbReference type="Gene3D" id="3.40.50.2000">
    <property type="entry name" value="Glycogen Phosphorylase B"/>
    <property type="match status" value="1"/>
</dbReference>
<dbReference type="SUPFAM" id="SSF53756">
    <property type="entry name" value="UDP-Glycosyltransferase/glycogen phosphorylase"/>
    <property type="match status" value="1"/>
</dbReference>
<dbReference type="InterPro" id="IPR037919">
    <property type="entry name" value="OGT"/>
</dbReference>
<evidence type="ECO:0000259" key="8">
    <source>
        <dbReference type="Pfam" id="PF13844"/>
    </source>
</evidence>
<comment type="similarity">
    <text evidence="2">Belongs to the glycosyltransferase 41 family. O-GlcNAc transferase subfamily.</text>
</comment>
<evidence type="ECO:0000256" key="5">
    <source>
        <dbReference type="ARBA" id="ARBA00022679"/>
    </source>
</evidence>
<dbReference type="EMBL" id="ATBP01000122">
    <property type="protein sequence ID" value="ETR72688.1"/>
    <property type="molecule type" value="Genomic_DNA"/>
</dbReference>
<dbReference type="Gene3D" id="1.25.40.10">
    <property type="entry name" value="Tetratricopeptide repeat domain"/>
    <property type="match status" value="1"/>
</dbReference>
<dbReference type="Gene3D" id="3.40.50.11380">
    <property type="match status" value="1"/>
</dbReference>
<dbReference type="EC" id="2.4.1.255" evidence="3"/>
<name>A0A1V1PD22_9BACT</name>
<dbReference type="GO" id="GO:0006493">
    <property type="term" value="P:protein O-linked glycosylation"/>
    <property type="evidence" value="ECO:0007669"/>
    <property type="project" value="InterPro"/>
</dbReference>
<dbReference type="SMART" id="SM00028">
    <property type="entry name" value="TPR"/>
    <property type="match status" value="3"/>
</dbReference>
<dbReference type="InterPro" id="IPR019734">
    <property type="entry name" value="TPR_rpt"/>
</dbReference>
<dbReference type="Proteomes" id="UP000189670">
    <property type="component" value="Unassembled WGS sequence"/>
</dbReference>
<evidence type="ECO:0000313" key="10">
    <source>
        <dbReference type="Proteomes" id="UP000189670"/>
    </source>
</evidence>
<keyword evidence="5" id="KW-0808">Transferase</keyword>
<dbReference type="PANTHER" id="PTHR44366:SF1">
    <property type="entry name" value="UDP-N-ACETYLGLUCOSAMINE--PEPTIDE N-ACETYLGLUCOSAMINYLTRANSFERASE 110 KDA SUBUNIT"/>
    <property type="match status" value="1"/>
</dbReference>
<gene>
    <name evidence="9" type="ORF">OMM_01517</name>
</gene>
<keyword evidence="4" id="KW-0328">Glycosyltransferase</keyword>
<evidence type="ECO:0000256" key="6">
    <source>
        <dbReference type="ARBA" id="ARBA00022737"/>
    </source>
</evidence>
<evidence type="ECO:0000256" key="7">
    <source>
        <dbReference type="ARBA" id="ARBA00022803"/>
    </source>
</evidence>
<dbReference type="InterPro" id="IPR029489">
    <property type="entry name" value="OGT/SEC/SPY_C"/>
</dbReference>
<feature type="domain" description="O-GlcNAc transferase C-terminal" evidence="8">
    <location>
        <begin position="388"/>
        <end position="564"/>
    </location>
</feature>
<keyword evidence="6" id="KW-0677">Repeat</keyword>
<evidence type="ECO:0000256" key="2">
    <source>
        <dbReference type="ARBA" id="ARBA00005386"/>
    </source>
</evidence>
<dbReference type="InterPro" id="IPR011990">
    <property type="entry name" value="TPR-like_helical_dom_sf"/>
</dbReference>
<sequence length="587" mass="67976">MTKVCKNADPEKTISEIEILIDSLTRKIQHNPNDTKSLYELAGMLKSLARFEDAKKCYVRILHHFPEDINTLFDMAFACQHLDQENDALHWYNKLFEQDPNHAQAHINAGHINRIKGNIAQARYHFIQAQPHVTHSGLDILCNFSLPVIYESREEIYSYRKRLADYVANKTARLTDPFKQVGITQFLLAYHGHDDTFLQQAIANFYYRSCPELNYHSPYLNHTNRHNKISIGFVTTFFFESHPVGKVYQGLIKNLNPNQFQVTLFHPSEKQYIQSKLHHDCQDIIQYLPCNLFQCQEIIASQKLDILFYPEIGMDPLIYFLAYSRLAKIQCAGWGHPVTSGIKNIDYYISTADMEPDNAVSHYSERLFALNTFISYFYQPHLKDTHFSRSDFSLPDGHWYVCPQSIQKMHPDMDWIFAEILKNDPKGWLILYSGKYPALTQQLKDRMTLNMPDVIHRVLFLKSMPFEKFLRFLSLCDAVLDVPYFSSGTTTIEAISADIPIVTLPGPFFRNRLAYGCFKRINVLDTIATSVQQYIALANLLACDKGYKGRVEQKIRMNKGALFERQDVIQAYEQLFLKLWSNGGEPG</sequence>
<dbReference type="PANTHER" id="PTHR44366">
    <property type="entry name" value="UDP-N-ACETYLGLUCOSAMINE--PEPTIDE N-ACETYLGLUCOSAMINYLTRANSFERASE 110 KDA SUBUNIT"/>
    <property type="match status" value="1"/>
</dbReference>
<evidence type="ECO:0000256" key="3">
    <source>
        <dbReference type="ARBA" id="ARBA00011970"/>
    </source>
</evidence>
<comment type="caution">
    <text evidence="9">The sequence shown here is derived from an EMBL/GenBank/DDBJ whole genome shotgun (WGS) entry which is preliminary data.</text>
</comment>
<evidence type="ECO:0000256" key="1">
    <source>
        <dbReference type="ARBA" id="ARBA00004922"/>
    </source>
</evidence>
<evidence type="ECO:0000313" key="9">
    <source>
        <dbReference type="EMBL" id="ETR72688.1"/>
    </source>
</evidence>
<accession>A0A1V1PD22</accession>
<dbReference type="AlphaFoldDB" id="A0A1V1PD22"/>
<protein>
    <recommendedName>
        <fullName evidence="3">protein O-GlcNAc transferase</fullName>
        <ecNumber evidence="3">2.4.1.255</ecNumber>
    </recommendedName>
</protein>
<dbReference type="SUPFAM" id="SSF48452">
    <property type="entry name" value="TPR-like"/>
    <property type="match status" value="1"/>
</dbReference>